<dbReference type="Proteomes" id="UP000799423">
    <property type="component" value="Unassembled WGS sequence"/>
</dbReference>
<protein>
    <submittedName>
        <fullName evidence="2">Uncharacterized protein</fullName>
    </submittedName>
</protein>
<accession>A0A6A7B7Q0</accession>
<keyword evidence="3" id="KW-1185">Reference proteome</keyword>
<evidence type="ECO:0000256" key="1">
    <source>
        <dbReference type="SAM" id="MobiDB-lite"/>
    </source>
</evidence>
<dbReference type="AlphaFoldDB" id="A0A6A7B7Q0"/>
<organism evidence="2 3">
    <name type="scientific">Plenodomus tracheiphilus IPT5</name>
    <dbReference type="NCBI Taxonomy" id="1408161"/>
    <lineage>
        <taxon>Eukaryota</taxon>
        <taxon>Fungi</taxon>
        <taxon>Dikarya</taxon>
        <taxon>Ascomycota</taxon>
        <taxon>Pezizomycotina</taxon>
        <taxon>Dothideomycetes</taxon>
        <taxon>Pleosporomycetidae</taxon>
        <taxon>Pleosporales</taxon>
        <taxon>Pleosporineae</taxon>
        <taxon>Leptosphaeriaceae</taxon>
        <taxon>Plenodomus</taxon>
    </lineage>
</organism>
<gene>
    <name evidence="2" type="ORF">T440DRAFT_72018</name>
</gene>
<evidence type="ECO:0000313" key="2">
    <source>
        <dbReference type="EMBL" id="KAF2851272.1"/>
    </source>
</evidence>
<proteinExistence type="predicted"/>
<dbReference type="EMBL" id="MU006303">
    <property type="protein sequence ID" value="KAF2851272.1"/>
    <property type="molecule type" value="Genomic_DNA"/>
</dbReference>
<reference evidence="2" key="1">
    <citation type="submission" date="2020-01" db="EMBL/GenBank/DDBJ databases">
        <authorList>
            <consortium name="DOE Joint Genome Institute"/>
            <person name="Haridas S."/>
            <person name="Albert R."/>
            <person name="Binder M."/>
            <person name="Bloem J."/>
            <person name="Labutti K."/>
            <person name="Salamov A."/>
            <person name="Andreopoulos B."/>
            <person name="Baker S.E."/>
            <person name="Barry K."/>
            <person name="Bills G."/>
            <person name="Bluhm B.H."/>
            <person name="Cannon C."/>
            <person name="Castanera R."/>
            <person name="Culley D.E."/>
            <person name="Daum C."/>
            <person name="Ezra D."/>
            <person name="Gonzalez J.B."/>
            <person name="Henrissat B."/>
            <person name="Kuo A."/>
            <person name="Liang C."/>
            <person name="Lipzen A."/>
            <person name="Lutzoni F."/>
            <person name="Magnuson J."/>
            <person name="Mondo S."/>
            <person name="Nolan M."/>
            <person name="Ohm R."/>
            <person name="Pangilinan J."/>
            <person name="Park H.-J."/>
            <person name="Ramirez L."/>
            <person name="Alfaro M."/>
            <person name="Sun H."/>
            <person name="Tritt A."/>
            <person name="Yoshinaga Y."/>
            <person name="Zwiers L.-H."/>
            <person name="Turgeon B.G."/>
            <person name="Goodwin S.B."/>
            <person name="Spatafora J.W."/>
            <person name="Crous P.W."/>
            <person name="Grigoriev I.V."/>
        </authorList>
    </citation>
    <scope>NUCLEOTIDE SEQUENCE</scope>
    <source>
        <strain evidence="2">IPT5</strain>
    </source>
</reference>
<feature type="region of interest" description="Disordered" evidence="1">
    <location>
        <begin position="1"/>
        <end position="44"/>
    </location>
</feature>
<name>A0A6A7B7Q0_9PLEO</name>
<evidence type="ECO:0000313" key="3">
    <source>
        <dbReference type="Proteomes" id="UP000799423"/>
    </source>
</evidence>
<sequence>MRKQINEYTVMLPSPKYPSAPRPKPLEQNTLLSPLPQPKRQRHKNTSIIRILIPHITHKNAPLSIPALKMTPCKPHHSLRGLRVQPHRFNIFLCDITD</sequence>